<reference evidence="1" key="3">
    <citation type="journal article" date="2019" name="G3 (Bethesda)">
        <title>Hybrid Assembly of the Genome of the Entomopathogenic Nematode Steinernema carpocapsae Identifies the X-Chromosome.</title>
        <authorList>
            <person name="Serra L."/>
            <person name="Macchietto M."/>
            <person name="Macias-Munoz A."/>
            <person name="McGill C.J."/>
            <person name="Rodriguez I.M."/>
            <person name="Rodriguez B."/>
            <person name="Murad R."/>
            <person name="Mortazavi A."/>
        </authorList>
    </citation>
    <scope>NUCLEOTIDE SEQUENCE</scope>
    <source>
        <strain evidence="1">ALL</strain>
    </source>
</reference>
<reference evidence="1" key="2">
    <citation type="journal article" date="2015" name="Genome Biol.">
        <title>Comparative genomics of Steinernema reveals deeply conserved gene regulatory networks.</title>
        <authorList>
            <person name="Dillman A.R."/>
            <person name="Macchietto M."/>
            <person name="Porter C.F."/>
            <person name="Rogers A."/>
            <person name="Williams B."/>
            <person name="Antoshechkin I."/>
            <person name="Lee M.M."/>
            <person name="Goodwin Z."/>
            <person name="Lu X."/>
            <person name="Lewis E.E."/>
            <person name="Goodrich-Blair H."/>
            <person name="Stock S.P."/>
            <person name="Adams B.J."/>
            <person name="Sternberg P.W."/>
            <person name="Mortazavi A."/>
        </authorList>
    </citation>
    <scope>NUCLEOTIDE SEQUENCE [LARGE SCALE GENOMIC DNA]</scope>
    <source>
        <strain evidence="1">ALL</strain>
    </source>
</reference>
<comment type="caution">
    <text evidence="1">The sequence shown here is derived from an EMBL/GenBank/DDBJ whole genome shotgun (WGS) entry which is preliminary data.</text>
</comment>
<dbReference type="AlphaFoldDB" id="A0A4U5P7K3"/>
<reference evidence="1" key="1">
    <citation type="submission" date="2013-11" db="EMBL/GenBank/DDBJ databases">
        <authorList>
            <person name="Sternberg P."/>
            <person name="Dillman A."/>
            <person name="Macchietto M."/>
        </authorList>
    </citation>
    <scope>NUCLEOTIDE SEQUENCE</scope>
    <source>
        <strain evidence="1">ALL</strain>
    </source>
</reference>
<dbReference type="EMBL" id="AZBU02000002">
    <property type="protein sequence ID" value="TKR92070.1"/>
    <property type="molecule type" value="Genomic_DNA"/>
</dbReference>
<accession>A0A4U5P7K3</accession>
<protein>
    <submittedName>
        <fullName evidence="1">Uncharacterized protein</fullName>
    </submittedName>
</protein>
<gene>
    <name evidence="1" type="ORF">L596_006787</name>
</gene>
<evidence type="ECO:0000313" key="1">
    <source>
        <dbReference type="EMBL" id="TKR92070.1"/>
    </source>
</evidence>
<organism evidence="1">
    <name type="scientific">Steinernema carpocapsae</name>
    <name type="common">Entomopathogenic nematode</name>
    <dbReference type="NCBI Taxonomy" id="34508"/>
    <lineage>
        <taxon>Eukaryota</taxon>
        <taxon>Metazoa</taxon>
        <taxon>Ecdysozoa</taxon>
        <taxon>Nematoda</taxon>
        <taxon>Chromadorea</taxon>
        <taxon>Rhabditida</taxon>
        <taxon>Tylenchina</taxon>
        <taxon>Panagrolaimomorpha</taxon>
        <taxon>Strongyloidoidea</taxon>
        <taxon>Steinernematidae</taxon>
        <taxon>Steinernema</taxon>
    </lineage>
</organism>
<name>A0A4U5P7K3_STECR</name>
<sequence>MEYFVSLRLSSPASVCPRGGRYDLKRAVQVSPVSLCLSRFVASTIRIGAANRRSLKSWMLLSTSFESELRCQRQSTNWARESAPIEHRISAGRTNSATLIESPHAPLIGAVVCLLLQVPSQEQ</sequence>
<proteinExistence type="predicted"/>